<gene>
    <name evidence="1" type="ORF">IV52_GL000026</name>
</gene>
<proteinExistence type="predicted"/>
<name>A0A0R2K2P8_9LACO</name>
<evidence type="ECO:0000313" key="1">
    <source>
        <dbReference type="EMBL" id="KRN80452.1"/>
    </source>
</evidence>
<dbReference type="AlphaFoldDB" id="A0A0R2K2P8"/>
<accession>A0A0R2K2P8</accession>
<evidence type="ECO:0000313" key="2">
    <source>
        <dbReference type="Proteomes" id="UP000051565"/>
    </source>
</evidence>
<organism evidence="1 2">
    <name type="scientific">Fructilactobacillus lindneri DSM 20690 = JCM 11027</name>
    <dbReference type="NCBI Taxonomy" id="1122148"/>
    <lineage>
        <taxon>Bacteria</taxon>
        <taxon>Bacillati</taxon>
        <taxon>Bacillota</taxon>
        <taxon>Bacilli</taxon>
        <taxon>Lactobacillales</taxon>
        <taxon>Lactobacillaceae</taxon>
        <taxon>Fructilactobacillus</taxon>
    </lineage>
</organism>
<dbReference type="EMBL" id="JQBT01000010">
    <property type="protein sequence ID" value="KRN80452.1"/>
    <property type="molecule type" value="Genomic_DNA"/>
</dbReference>
<comment type="caution">
    <text evidence="1">The sequence shown here is derived from an EMBL/GenBank/DDBJ whole genome shotgun (WGS) entry which is preliminary data.</text>
</comment>
<dbReference type="PATRIC" id="fig|1122148.6.peg.31"/>
<reference evidence="1 2" key="1">
    <citation type="journal article" date="2015" name="Genome Announc.">
        <title>Expanding the biotechnology potential of lactobacilli through comparative genomics of 213 strains and associated genera.</title>
        <authorList>
            <person name="Sun Z."/>
            <person name="Harris H.M."/>
            <person name="McCann A."/>
            <person name="Guo C."/>
            <person name="Argimon S."/>
            <person name="Zhang W."/>
            <person name="Yang X."/>
            <person name="Jeffery I.B."/>
            <person name="Cooney J.C."/>
            <person name="Kagawa T.F."/>
            <person name="Liu W."/>
            <person name="Song Y."/>
            <person name="Salvetti E."/>
            <person name="Wrobel A."/>
            <person name="Rasinkangas P."/>
            <person name="Parkhill J."/>
            <person name="Rea M.C."/>
            <person name="O'Sullivan O."/>
            <person name="Ritari J."/>
            <person name="Douillard F.P."/>
            <person name="Paul Ross R."/>
            <person name="Yang R."/>
            <person name="Briner A.E."/>
            <person name="Felis G.E."/>
            <person name="de Vos W.M."/>
            <person name="Barrangou R."/>
            <person name="Klaenhammer T.R."/>
            <person name="Caufield P.W."/>
            <person name="Cui Y."/>
            <person name="Zhang H."/>
            <person name="O'Toole P.W."/>
        </authorList>
    </citation>
    <scope>NUCLEOTIDE SEQUENCE [LARGE SCALE GENOMIC DNA]</scope>
    <source>
        <strain evidence="1 2">DSM 20690</strain>
    </source>
</reference>
<protein>
    <submittedName>
        <fullName evidence="1">Uncharacterized protein</fullName>
    </submittedName>
</protein>
<keyword evidence="2" id="KW-1185">Reference proteome</keyword>
<sequence>MAWQSENETGKHQVTEVEKLSALDAYHKYKDQVDYIIMSWSPDGVPVDNELLKEIRKDGNQVKLLVIGEKDGATGSKEFWHNAEFSKDAKIDKLNQYYPQFDLIKDQVYLVK</sequence>
<dbReference type="Proteomes" id="UP000051565">
    <property type="component" value="Unassembled WGS sequence"/>
</dbReference>